<dbReference type="InterPro" id="IPR001387">
    <property type="entry name" value="Cro/C1-type_HTH"/>
</dbReference>
<evidence type="ECO:0000313" key="3">
    <source>
        <dbReference type="Proteomes" id="UP000542813"/>
    </source>
</evidence>
<comment type="caution">
    <text evidence="2">The sequence shown here is derived from an EMBL/GenBank/DDBJ whole genome shotgun (WGS) entry which is preliminary data.</text>
</comment>
<protein>
    <submittedName>
        <fullName evidence="2">Putative XRE-type DNA-binding protein</fullName>
    </submittedName>
</protein>
<dbReference type="CDD" id="cd00093">
    <property type="entry name" value="HTH_XRE"/>
    <property type="match status" value="1"/>
</dbReference>
<evidence type="ECO:0000259" key="1">
    <source>
        <dbReference type="PROSITE" id="PS50943"/>
    </source>
</evidence>
<dbReference type="AlphaFoldDB" id="A0A7W9LJ04"/>
<dbReference type="SMART" id="SM00530">
    <property type="entry name" value="HTH_XRE"/>
    <property type="match status" value="1"/>
</dbReference>
<gene>
    <name evidence="2" type="ORF">HD601_000181</name>
</gene>
<dbReference type="GO" id="GO:0003677">
    <property type="term" value="F:DNA binding"/>
    <property type="evidence" value="ECO:0007669"/>
    <property type="project" value="UniProtKB-KW"/>
</dbReference>
<dbReference type="SUPFAM" id="SSF47413">
    <property type="entry name" value="lambda repressor-like DNA-binding domains"/>
    <property type="match status" value="1"/>
</dbReference>
<dbReference type="PROSITE" id="PS50943">
    <property type="entry name" value="HTH_CROC1"/>
    <property type="match status" value="1"/>
</dbReference>
<keyword evidence="2" id="KW-0238">DNA-binding</keyword>
<dbReference type="Proteomes" id="UP000542813">
    <property type="component" value="Unassembled WGS sequence"/>
</dbReference>
<evidence type="ECO:0000313" key="2">
    <source>
        <dbReference type="EMBL" id="MBB5785606.1"/>
    </source>
</evidence>
<reference evidence="2 3" key="1">
    <citation type="submission" date="2020-08" db="EMBL/GenBank/DDBJ databases">
        <title>Sequencing the genomes of 1000 actinobacteria strains.</title>
        <authorList>
            <person name="Klenk H.-P."/>
        </authorList>
    </citation>
    <scope>NUCLEOTIDE SEQUENCE [LARGE SCALE GENOMIC DNA]</scope>
    <source>
        <strain evidence="2 3">DSM 102122</strain>
    </source>
</reference>
<proteinExistence type="predicted"/>
<dbReference type="EMBL" id="JACHMM010000001">
    <property type="protein sequence ID" value="MBB5785606.1"/>
    <property type="molecule type" value="Genomic_DNA"/>
</dbReference>
<accession>A0A7W9LJ04</accession>
<dbReference type="Pfam" id="PF01381">
    <property type="entry name" value="HTH_3"/>
    <property type="match status" value="1"/>
</dbReference>
<keyword evidence="3" id="KW-1185">Reference proteome</keyword>
<dbReference type="Gene3D" id="1.10.260.40">
    <property type="entry name" value="lambda repressor-like DNA-binding domains"/>
    <property type="match status" value="1"/>
</dbReference>
<name>A0A7W9LJ04_9ACTN</name>
<sequence length="106" mass="12002">MDGELKWVRWEDIKAQRPTTSEEREDARRANDAEIAAWHLAEIRRAQQRTQAQVAEVMGVGQRRVSDIESAELARTEVATIDSYVSALGGRLRLVAEFGDQVIPLR</sequence>
<feature type="domain" description="HTH cro/C1-type" evidence="1">
    <location>
        <begin position="40"/>
        <end position="95"/>
    </location>
</feature>
<dbReference type="InterPro" id="IPR010982">
    <property type="entry name" value="Lambda_DNA-bd_dom_sf"/>
</dbReference>
<organism evidence="2 3">
    <name type="scientific">Jiangella mangrovi</name>
    <dbReference type="NCBI Taxonomy" id="1524084"/>
    <lineage>
        <taxon>Bacteria</taxon>
        <taxon>Bacillati</taxon>
        <taxon>Actinomycetota</taxon>
        <taxon>Actinomycetes</taxon>
        <taxon>Jiangellales</taxon>
        <taxon>Jiangellaceae</taxon>
        <taxon>Jiangella</taxon>
    </lineage>
</organism>
<dbReference type="RefSeq" id="WP_184818463.1">
    <property type="nucleotide sequence ID" value="NZ_JACHMM010000001.1"/>
</dbReference>